<evidence type="ECO:0000313" key="4">
    <source>
        <dbReference type="EMBL" id="KAK7865517.1"/>
    </source>
</evidence>
<keyword evidence="1" id="KW-1133">Transmembrane helix</keyword>
<keyword evidence="1" id="KW-0472">Membrane</keyword>
<dbReference type="PANTHER" id="PTHR13627:SF31">
    <property type="entry name" value="RIBITOL 5-PHOSPHATE TRANSFERASE FKRP"/>
    <property type="match status" value="1"/>
</dbReference>
<dbReference type="Pfam" id="PF22921">
    <property type="entry name" value="FKRP_N"/>
    <property type="match status" value="1"/>
</dbReference>
<keyword evidence="5" id="KW-1185">Reference proteome</keyword>
<gene>
    <name evidence="4" type="ORF">R5R35_003215</name>
</gene>
<feature type="transmembrane region" description="Helical" evidence="1">
    <location>
        <begin position="7"/>
        <end position="29"/>
    </location>
</feature>
<evidence type="ECO:0000259" key="3">
    <source>
        <dbReference type="Pfam" id="PF22921"/>
    </source>
</evidence>
<dbReference type="InterPro" id="IPR055105">
    <property type="entry name" value="FKRP_N"/>
</dbReference>
<comment type="caution">
    <text evidence="4">The sequence shown here is derived from an EMBL/GenBank/DDBJ whole genome shotgun (WGS) entry which is preliminary data.</text>
</comment>
<name>A0AAN9VRK9_9ORTH</name>
<organism evidence="4 5">
    <name type="scientific">Gryllus longicercus</name>
    <dbReference type="NCBI Taxonomy" id="2509291"/>
    <lineage>
        <taxon>Eukaryota</taxon>
        <taxon>Metazoa</taxon>
        <taxon>Ecdysozoa</taxon>
        <taxon>Arthropoda</taxon>
        <taxon>Hexapoda</taxon>
        <taxon>Insecta</taxon>
        <taxon>Pterygota</taxon>
        <taxon>Neoptera</taxon>
        <taxon>Polyneoptera</taxon>
        <taxon>Orthoptera</taxon>
        <taxon>Ensifera</taxon>
        <taxon>Gryllidea</taxon>
        <taxon>Grylloidea</taxon>
        <taxon>Gryllidae</taxon>
        <taxon>Gryllinae</taxon>
        <taxon>Gryllus</taxon>
    </lineage>
</organism>
<protein>
    <recommendedName>
        <fullName evidence="6">Fukutin-related protein</fullName>
    </recommendedName>
</protein>
<evidence type="ECO:0000313" key="5">
    <source>
        <dbReference type="Proteomes" id="UP001378592"/>
    </source>
</evidence>
<dbReference type="InterPro" id="IPR052613">
    <property type="entry name" value="LicD_transferase"/>
</dbReference>
<dbReference type="PANTHER" id="PTHR13627">
    <property type="entry name" value="FUKUTIN RELATED PROTEIN"/>
    <property type="match status" value="1"/>
</dbReference>
<dbReference type="GO" id="GO:0035269">
    <property type="term" value="P:protein O-linked glycosylation via mannose"/>
    <property type="evidence" value="ECO:0007669"/>
    <property type="project" value="TreeGrafter"/>
</dbReference>
<dbReference type="GO" id="GO:0005794">
    <property type="term" value="C:Golgi apparatus"/>
    <property type="evidence" value="ECO:0007669"/>
    <property type="project" value="TreeGrafter"/>
</dbReference>
<reference evidence="4 5" key="1">
    <citation type="submission" date="2024-03" db="EMBL/GenBank/DDBJ databases">
        <title>The genome assembly and annotation of the cricket Gryllus longicercus Weissman &amp; Gray.</title>
        <authorList>
            <person name="Szrajer S."/>
            <person name="Gray D."/>
            <person name="Ylla G."/>
        </authorList>
    </citation>
    <scope>NUCLEOTIDE SEQUENCE [LARGE SCALE GENOMIC DNA]</scope>
    <source>
        <strain evidence="4">DAG 2021-001</strain>
        <tissue evidence="4">Whole body minus gut</tissue>
    </source>
</reference>
<dbReference type="EMBL" id="JAZDUA010000174">
    <property type="protein sequence ID" value="KAK7865517.1"/>
    <property type="molecule type" value="Genomic_DNA"/>
</dbReference>
<evidence type="ECO:0008006" key="6">
    <source>
        <dbReference type="Google" id="ProtNLM"/>
    </source>
</evidence>
<feature type="domain" description="LicD/FKTN/FKRP nucleotidyltransferase" evidence="2">
    <location>
        <begin position="347"/>
        <end position="386"/>
    </location>
</feature>
<keyword evidence="1" id="KW-0812">Transmembrane</keyword>
<sequence length="512" mass="59220">MRIRVSRYVVFLVFFLNVVLLLLMCRMLGNFALPKRRQSVDHVRIVGVTEIPKAIEENLTVIVRKFEHFENDVSGTVESFLSLYPNLRVLIVSDSIPYPPFTWRTSNVSLERVKIVTLKLSLTDSSNSNPLSLICTKYVLFVPDSTRIRSENVLNSMILEIQKRPTYLVSAAFQDTRAVECLKVNLNAREWYIEYSTTEDDVCDSVSGNHAILVATETIKKLPVVFMLPFPEALYIQAAAQNIKVKLLRQGGLTEGQPLYKSSHAYWKLQQLHQRRLKDMYREFGLKKVVRETGVVEWYGCNRNTARCFGTVVDDIPQYLWEGKWTPPCCLAGLRRTARHVFDQLDESGVRYWLEGGSLLGAMRSSDILPWDYDVDLGFYRDDISRCHWLLRAQKQSIIDSDGFVWEKAPEGEFFRVQYSQSNHLHVDLFPFYEVNGTMTKDTWFPTHKQDREFPEYFLHPMSSIEFIGRQVPAPNNIRDFLELKFGKNVIENPEYPNPSKLKFSMGGNLPP</sequence>
<dbReference type="Proteomes" id="UP001378592">
    <property type="component" value="Unassembled WGS sequence"/>
</dbReference>
<dbReference type="AlphaFoldDB" id="A0AAN9VRK9"/>
<accession>A0AAN9VRK9</accession>
<proteinExistence type="predicted"/>
<evidence type="ECO:0000256" key="1">
    <source>
        <dbReference type="SAM" id="Phobius"/>
    </source>
</evidence>
<feature type="domain" description="FKRP stem" evidence="3">
    <location>
        <begin position="52"/>
        <end position="291"/>
    </location>
</feature>
<dbReference type="Pfam" id="PF04991">
    <property type="entry name" value="LicD"/>
    <property type="match status" value="1"/>
</dbReference>
<dbReference type="InterPro" id="IPR007074">
    <property type="entry name" value="LicD/FKTN/FKRP_NTP_transf"/>
</dbReference>
<evidence type="ECO:0000259" key="2">
    <source>
        <dbReference type="Pfam" id="PF04991"/>
    </source>
</evidence>